<evidence type="ECO:0000313" key="2">
    <source>
        <dbReference type="Proteomes" id="UP000524404"/>
    </source>
</evidence>
<sequence length="127" mass="15168">MTTKKKLGIWMDHSTANLMEYSTIFIETTTIKSDFTHQEKEETLNKSENIMHNKEQHLEMDYYKRLSAEIIKYDEVLLFGPTNAKVELFNILNEDQRFKNIKIEVRPSDKLTDNQQVAFVRNYFTRL</sequence>
<keyword evidence="2" id="KW-1185">Reference proteome</keyword>
<dbReference type="RefSeq" id="WP_184135346.1">
    <property type="nucleotide sequence ID" value="NZ_JACHKT010000023.1"/>
</dbReference>
<protein>
    <recommendedName>
        <fullName evidence="3">Protein required for attachment to host cells</fullName>
    </recommendedName>
</protein>
<evidence type="ECO:0000313" key="1">
    <source>
        <dbReference type="EMBL" id="MBB6004383.1"/>
    </source>
</evidence>
<reference evidence="1 2" key="1">
    <citation type="submission" date="2020-08" db="EMBL/GenBank/DDBJ databases">
        <title>Functional genomics of gut bacteria from endangered species of beetles.</title>
        <authorList>
            <person name="Carlos-Shanley C."/>
        </authorList>
    </citation>
    <scope>NUCLEOTIDE SEQUENCE [LARGE SCALE GENOMIC DNA]</scope>
    <source>
        <strain evidence="1 2">S00070</strain>
    </source>
</reference>
<accession>A0A841ETK2</accession>
<dbReference type="Proteomes" id="UP000524404">
    <property type="component" value="Unassembled WGS sequence"/>
</dbReference>
<evidence type="ECO:0008006" key="3">
    <source>
        <dbReference type="Google" id="ProtNLM"/>
    </source>
</evidence>
<dbReference type="SUPFAM" id="SSF53137">
    <property type="entry name" value="Translational machinery components"/>
    <property type="match status" value="1"/>
</dbReference>
<dbReference type="EMBL" id="JACHKT010000023">
    <property type="protein sequence ID" value="MBB6004383.1"/>
    <property type="molecule type" value="Genomic_DNA"/>
</dbReference>
<proteinExistence type="predicted"/>
<organism evidence="1 2">
    <name type="scientific">Arcicella rosea</name>
    <dbReference type="NCBI Taxonomy" id="502909"/>
    <lineage>
        <taxon>Bacteria</taxon>
        <taxon>Pseudomonadati</taxon>
        <taxon>Bacteroidota</taxon>
        <taxon>Cytophagia</taxon>
        <taxon>Cytophagales</taxon>
        <taxon>Flectobacillaceae</taxon>
        <taxon>Arcicella</taxon>
    </lineage>
</organism>
<gene>
    <name evidence="1" type="ORF">HNP25_003046</name>
</gene>
<comment type="caution">
    <text evidence="1">The sequence shown here is derived from an EMBL/GenBank/DDBJ whole genome shotgun (WGS) entry which is preliminary data.</text>
</comment>
<name>A0A841ETK2_9BACT</name>
<dbReference type="AlphaFoldDB" id="A0A841ETK2"/>